<sequence length="135" mass="15149">MILQLEVEEDIVRRAGLRESSYYGSFDDSDDDDDNLYQPVRMSCVKRDGCEECNVVVAKLMGLEMKPVTVKGKPVNDKLGTLLKRERQRRRDRTLDINSRNGQASCSSRGFDAMKPIRAVGSPSRVGGWPTLSLP</sequence>
<dbReference type="RefSeq" id="XP_056853525.1">
    <property type="nucleotide sequence ID" value="XM_056997545.1"/>
</dbReference>
<feature type="compositionally biased region" description="Polar residues" evidence="1">
    <location>
        <begin position="96"/>
        <end position="108"/>
    </location>
</feature>
<dbReference type="GeneID" id="130508065"/>
<dbReference type="OrthoDB" id="1931242at2759"/>
<accession>A0A9W3D634</accession>
<keyword evidence="2" id="KW-1185">Reference proteome</keyword>
<name>A0A9W3D634_RAPSA</name>
<dbReference type="PANTHER" id="PTHR37897">
    <property type="entry name" value="DNAK FAMILY PROTEIN"/>
    <property type="match status" value="1"/>
</dbReference>
<organism evidence="2 4">
    <name type="scientific">Raphanus sativus</name>
    <name type="common">Radish</name>
    <name type="synonym">Raphanus raphanistrum var. sativus</name>
    <dbReference type="NCBI Taxonomy" id="3726"/>
    <lineage>
        <taxon>Eukaryota</taxon>
        <taxon>Viridiplantae</taxon>
        <taxon>Streptophyta</taxon>
        <taxon>Embryophyta</taxon>
        <taxon>Tracheophyta</taxon>
        <taxon>Spermatophyta</taxon>
        <taxon>Magnoliopsida</taxon>
        <taxon>eudicotyledons</taxon>
        <taxon>Gunneridae</taxon>
        <taxon>Pentapetalae</taxon>
        <taxon>rosids</taxon>
        <taxon>malvids</taxon>
        <taxon>Brassicales</taxon>
        <taxon>Brassicaceae</taxon>
        <taxon>Brassiceae</taxon>
        <taxon>Raphanus</taxon>
    </lineage>
</organism>
<dbReference type="KEGG" id="rsz:130502813"/>
<proteinExistence type="predicted"/>
<feature type="region of interest" description="Disordered" evidence="1">
    <location>
        <begin position="81"/>
        <end position="108"/>
    </location>
</feature>
<reference evidence="3 4" key="2">
    <citation type="submission" date="2025-04" db="UniProtKB">
        <authorList>
            <consortium name="RefSeq"/>
        </authorList>
    </citation>
    <scope>IDENTIFICATION</scope>
    <source>
        <tissue evidence="3 4">Leaf</tissue>
    </source>
</reference>
<dbReference type="PANTHER" id="PTHR37897:SF1">
    <property type="entry name" value="DUF3741 DOMAIN-CONTAINING PROTEIN"/>
    <property type="match status" value="1"/>
</dbReference>
<protein>
    <submittedName>
        <fullName evidence="3">Uncharacterized protein LOC130502813</fullName>
    </submittedName>
    <submittedName>
        <fullName evidence="4">Uncharacterized protein LOC130508065</fullName>
    </submittedName>
</protein>
<dbReference type="KEGG" id="rsz:130508065"/>
<reference evidence="2" key="1">
    <citation type="journal article" date="2019" name="Database">
        <title>The radish genome database (RadishGD): an integrated information resource for radish genomics.</title>
        <authorList>
            <person name="Yu H.J."/>
            <person name="Baek S."/>
            <person name="Lee Y.J."/>
            <person name="Cho A."/>
            <person name="Mun J.H."/>
        </authorList>
    </citation>
    <scope>NUCLEOTIDE SEQUENCE [LARGE SCALE GENOMIC DNA]</scope>
    <source>
        <strain evidence="2">cv. WK10039</strain>
    </source>
</reference>
<dbReference type="AlphaFoldDB" id="A0A9W3D634"/>
<evidence type="ECO:0000313" key="3">
    <source>
        <dbReference type="RefSeq" id="XP_056853525.1"/>
    </source>
</evidence>
<gene>
    <name evidence="4" type="primary">LOC130508065</name>
    <name evidence="3" type="synonym">LOC130502813</name>
</gene>
<evidence type="ECO:0000313" key="4">
    <source>
        <dbReference type="RefSeq" id="XP_056859244.1"/>
    </source>
</evidence>
<dbReference type="RefSeq" id="XP_056859244.1">
    <property type="nucleotide sequence ID" value="XM_057003264.1"/>
</dbReference>
<dbReference type="Proteomes" id="UP000504610">
    <property type="component" value="Chromosome 2"/>
</dbReference>
<evidence type="ECO:0000256" key="1">
    <source>
        <dbReference type="SAM" id="MobiDB-lite"/>
    </source>
</evidence>
<evidence type="ECO:0000313" key="2">
    <source>
        <dbReference type="Proteomes" id="UP000504610"/>
    </source>
</evidence>